<dbReference type="InterPro" id="IPR010865">
    <property type="entry name" value="DUF1499"/>
</dbReference>
<dbReference type="EMBL" id="SMUV01000065">
    <property type="protein sequence ID" value="TDK47479.1"/>
    <property type="molecule type" value="Genomic_DNA"/>
</dbReference>
<dbReference type="Proteomes" id="UP000295301">
    <property type="component" value="Unassembled WGS sequence"/>
</dbReference>
<gene>
    <name evidence="2" type="ORF">E1832_11395</name>
</gene>
<sequence>MGRMSGVLWVLLALVVGGMLYIRLAPSDPARWHRAPEASVDKTFQSGVTRRVAAGPDGLARLDAIIRATPRTRMLAGTLGAGMVTYVTRSRVMGFPDYTTVQQVGDALEIYARSRFGRSDLGVNGARVEGWLAALEAG</sequence>
<name>A0A4R5V697_9RHOB</name>
<keyword evidence="3" id="KW-1185">Reference proteome</keyword>
<proteinExistence type="predicted"/>
<keyword evidence="1" id="KW-0812">Transmembrane</keyword>
<dbReference type="Pfam" id="PF07386">
    <property type="entry name" value="DUF1499"/>
    <property type="match status" value="1"/>
</dbReference>
<accession>A0A4R5V697</accession>
<comment type="caution">
    <text evidence="2">The sequence shown here is derived from an EMBL/GenBank/DDBJ whole genome shotgun (WGS) entry which is preliminary data.</text>
</comment>
<keyword evidence="1" id="KW-1133">Transmembrane helix</keyword>
<reference evidence="2 3" key="1">
    <citation type="submission" date="2019-03" db="EMBL/GenBank/DDBJ databases">
        <title>Ruegeria lutea sp. nov., a novel strain, isolated from marine sediment, the Masan Bay, South Korea.</title>
        <authorList>
            <person name="Kim J."/>
            <person name="Kim D.-Y."/>
            <person name="Lee S.-S."/>
        </authorList>
    </citation>
    <scope>NUCLEOTIDE SEQUENCE [LARGE SCALE GENOMIC DNA]</scope>
    <source>
        <strain evidence="2 3">318-1</strain>
    </source>
</reference>
<dbReference type="OrthoDB" id="8479024at2"/>
<evidence type="ECO:0000313" key="2">
    <source>
        <dbReference type="EMBL" id="TDK47479.1"/>
    </source>
</evidence>
<dbReference type="AlphaFoldDB" id="A0A4R5V697"/>
<keyword evidence="1" id="KW-0472">Membrane</keyword>
<protein>
    <submittedName>
        <fullName evidence="2">DUF1499 domain-containing protein</fullName>
    </submittedName>
</protein>
<evidence type="ECO:0000256" key="1">
    <source>
        <dbReference type="SAM" id="Phobius"/>
    </source>
</evidence>
<evidence type="ECO:0000313" key="3">
    <source>
        <dbReference type="Proteomes" id="UP000295301"/>
    </source>
</evidence>
<feature type="transmembrane region" description="Helical" evidence="1">
    <location>
        <begin position="6"/>
        <end position="24"/>
    </location>
</feature>
<organism evidence="2 3">
    <name type="scientific">Antarcticimicrobium luteum</name>
    <dbReference type="NCBI Taxonomy" id="2547397"/>
    <lineage>
        <taxon>Bacteria</taxon>
        <taxon>Pseudomonadati</taxon>
        <taxon>Pseudomonadota</taxon>
        <taxon>Alphaproteobacteria</taxon>
        <taxon>Rhodobacterales</taxon>
        <taxon>Paracoccaceae</taxon>
        <taxon>Antarcticimicrobium</taxon>
    </lineage>
</organism>